<evidence type="ECO:0000256" key="2">
    <source>
        <dbReference type="ARBA" id="ARBA00023125"/>
    </source>
</evidence>
<keyword evidence="2" id="KW-0238">DNA-binding</keyword>
<dbReference type="InterPro" id="IPR000835">
    <property type="entry name" value="HTH_MarR-typ"/>
</dbReference>
<dbReference type="PANTHER" id="PTHR42756">
    <property type="entry name" value="TRANSCRIPTIONAL REGULATOR, MARR"/>
    <property type="match status" value="1"/>
</dbReference>
<dbReference type="SMART" id="SM00347">
    <property type="entry name" value="HTH_MARR"/>
    <property type="match status" value="1"/>
</dbReference>
<sequence length="147" mass="16699">MENIREVFQVFGRRFGILNKNCCGVGEAVTPVQSHIIYEIAKLKEGSMQEVAEVLNSDITTFSRQIQTLVKMGLVSKHASVKDKRMYLLSLTKKGMEVHTGIGEEMERNLENLFKNMTLFEQETVIRSLQLLNKHMGESTSCCKTII</sequence>
<accession>A0A940WQB2</accession>
<proteinExistence type="predicted"/>
<dbReference type="EMBL" id="JAGKSQ010000002">
    <property type="protein sequence ID" value="MBP3950386.1"/>
    <property type="molecule type" value="Genomic_DNA"/>
</dbReference>
<organism evidence="5 6">
    <name type="scientific">Halalkalibacter suaedae</name>
    <dbReference type="NCBI Taxonomy" id="2822140"/>
    <lineage>
        <taxon>Bacteria</taxon>
        <taxon>Bacillati</taxon>
        <taxon>Bacillota</taxon>
        <taxon>Bacilli</taxon>
        <taxon>Bacillales</taxon>
        <taxon>Bacillaceae</taxon>
        <taxon>Halalkalibacter</taxon>
    </lineage>
</organism>
<gene>
    <name evidence="5" type="ORF">J7W16_04520</name>
</gene>
<dbReference type="GO" id="GO:0003677">
    <property type="term" value="F:DNA binding"/>
    <property type="evidence" value="ECO:0007669"/>
    <property type="project" value="UniProtKB-KW"/>
</dbReference>
<dbReference type="GO" id="GO:0003700">
    <property type="term" value="F:DNA-binding transcription factor activity"/>
    <property type="evidence" value="ECO:0007669"/>
    <property type="project" value="InterPro"/>
</dbReference>
<dbReference type="PROSITE" id="PS50995">
    <property type="entry name" value="HTH_MARR_2"/>
    <property type="match status" value="1"/>
</dbReference>
<name>A0A940WQB2_9BACI</name>
<dbReference type="PANTHER" id="PTHR42756:SF1">
    <property type="entry name" value="TRANSCRIPTIONAL REPRESSOR OF EMRAB OPERON"/>
    <property type="match status" value="1"/>
</dbReference>
<evidence type="ECO:0000256" key="1">
    <source>
        <dbReference type="ARBA" id="ARBA00023015"/>
    </source>
</evidence>
<evidence type="ECO:0000313" key="5">
    <source>
        <dbReference type="EMBL" id="MBP3950386.1"/>
    </source>
</evidence>
<protein>
    <submittedName>
        <fullName evidence="5">MarR family transcriptional regulator</fullName>
    </submittedName>
</protein>
<dbReference type="Gene3D" id="1.10.10.10">
    <property type="entry name" value="Winged helix-like DNA-binding domain superfamily/Winged helix DNA-binding domain"/>
    <property type="match status" value="1"/>
</dbReference>
<dbReference type="Pfam" id="PF13463">
    <property type="entry name" value="HTH_27"/>
    <property type="match status" value="1"/>
</dbReference>
<dbReference type="InterPro" id="IPR036390">
    <property type="entry name" value="WH_DNA-bd_sf"/>
</dbReference>
<evidence type="ECO:0000256" key="3">
    <source>
        <dbReference type="ARBA" id="ARBA00023163"/>
    </source>
</evidence>
<keyword evidence="6" id="KW-1185">Reference proteome</keyword>
<dbReference type="AlphaFoldDB" id="A0A940WQB2"/>
<keyword evidence="3" id="KW-0804">Transcription</keyword>
<feature type="domain" description="HTH marR-type" evidence="4">
    <location>
        <begin position="1"/>
        <end position="134"/>
    </location>
</feature>
<dbReference type="PRINTS" id="PR00598">
    <property type="entry name" value="HTHMARR"/>
</dbReference>
<keyword evidence="1" id="KW-0805">Transcription regulation</keyword>
<dbReference type="InterPro" id="IPR036388">
    <property type="entry name" value="WH-like_DNA-bd_sf"/>
</dbReference>
<evidence type="ECO:0000259" key="4">
    <source>
        <dbReference type="PROSITE" id="PS50995"/>
    </source>
</evidence>
<evidence type="ECO:0000313" key="6">
    <source>
        <dbReference type="Proteomes" id="UP000678228"/>
    </source>
</evidence>
<comment type="caution">
    <text evidence="5">The sequence shown here is derived from an EMBL/GenBank/DDBJ whole genome shotgun (WGS) entry which is preliminary data.</text>
</comment>
<dbReference type="Proteomes" id="UP000678228">
    <property type="component" value="Unassembled WGS sequence"/>
</dbReference>
<dbReference type="RefSeq" id="WP_210596035.1">
    <property type="nucleotide sequence ID" value="NZ_JAGKSQ010000002.1"/>
</dbReference>
<reference evidence="5" key="1">
    <citation type="submission" date="2021-03" db="EMBL/GenBank/DDBJ databases">
        <title>Bacillus suaedae sp. nov., isolated from Suaeda aralocaspica.</title>
        <authorList>
            <person name="Lei R.F.R."/>
        </authorList>
    </citation>
    <scope>NUCLEOTIDE SEQUENCE</scope>
    <source>
        <strain evidence="5">YZJH907-2</strain>
    </source>
</reference>
<dbReference type="SUPFAM" id="SSF46785">
    <property type="entry name" value="Winged helix' DNA-binding domain"/>
    <property type="match status" value="1"/>
</dbReference>